<comment type="caution">
    <text evidence="2">The sequence shown here is derived from an EMBL/GenBank/DDBJ whole genome shotgun (WGS) entry which is preliminary data.</text>
</comment>
<sequence length="373" mass="43240">MRTLTYNWAQSLETLLGPEQVTLAQLIEAESRVPPYTRDGRTAVHAALKELHGYLHSRAKELLEAQAAHLNERKKKRKAQGPTLVLGRHWRTAIREGLLLFPKHKAHALRVTLRGWERAVRIADDLFTMAALRGYEPVPWKMWDKTLRIRAVGAELDLRIMEKLTRVQDDAKGSATGTPYENYFVPTGAMSIHLSRFGGRIEVVDEDGASLESQLEELFDRIPREFVLDLAQNRERQRDEEASAQAREAKLERERLKELETIRRRKLDHEVQSWHRALMIRQYAEEVERAMRPDMGEAAEEWLKWVRVVADEVDPTSRRCYQLKHTTAGTTSQEDMEDADASDDTTRRTIRTSMESSDFEALPRVWPLRQWPT</sequence>
<evidence type="ECO:0000313" key="3">
    <source>
        <dbReference type="Proteomes" id="UP001161276"/>
    </source>
</evidence>
<proteinExistence type="predicted"/>
<gene>
    <name evidence="2" type="ORF">N5K24_19125</name>
</gene>
<feature type="compositionally biased region" description="Acidic residues" evidence="1">
    <location>
        <begin position="334"/>
        <end position="343"/>
    </location>
</feature>
<dbReference type="RefSeq" id="WP_280028016.1">
    <property type="nucleotide sequence ID" value="NZ_JAOCKG010000008.1"/>
</dbReference>
<reference evidence="2" key="1">
    <citation type="submission" date="2022-09" db="EMBL/GenBank/DDBJ databases">
        <title>Intensive care unit water sources are persistently colonized with multi-drug resistant bacteria and are the site of extensive horizontal gene transfer of antibiotic resistance genes.</title>
        <authorList>
            <person name="Diorio-Toth L."/>
        </authorList>
    </citation>
    <scope>NUCLEOTIDE SEQUENCE</scope>
    <source>
        <strain evidence="2">GD03676</strain>
    </source>
</reference>
<feature type="region of interest" description="Disordered" evidence="1">
    <location>
        <begin position="324"/>
        <end position="359"/>
    </location>
</feature>
<evidence type="ECO:0000256" key="1">
    <source>
        <dbReference type="SAM" id="MobiDB-lite"/>
    </source>
</evidence>
<accession>A0AA42WF83</accession>
<dbReference type="EMBL" id="JAOCKG010000008">
    <property type="protein sequence ID" value="MDH2052524.1"/>
    <property type="molecule type" value="Genomic_DNA"/>
</dbReference>
<organism evidence="2 3">
    <name type="scientific">Achromobacter marplatensis</name>
    <dbReference type="NCBI Taxonomy" id="470868"/>
    <lineage>
        <taxon>Bacteria</taxon>
        <taxon>Pseudomonadati</taxon>
        <taxon>Pseudomonadota</taxon>
        <taxon>Betaproteobacteria</taxon>
        <taxon>Burkholderiales</taxon>
        <taxon>Alcaligenaceae</taxon>
        <taxon>Achromobacter</taxon>
    </lineage>
</organism>
<feature type="compositionally biased region" description="Polar residues" evidence="1">
    <location>
        <begin position="324"/>
        <end position="333"/>
    </location>
</feature>
<name>A0AA42WF83_9BURK</name>
<dbReference type="Proteomes" id="UP001161276">
    <property type="component" value="Unassembled WGS sequence"/>
</dbReference>
<dbReference type="AlphaFoldDB" id="A0AA42WF83"/>
<evidence type="ECO:0000313" key="2">
    <source>
        <dbReference type="EMBL" id="MDH2052524.1"/>
    </source>
</evidence>
<protein>
    <submittedName>
        <fullName evidence="2">Uncharacterized protein</fullName>
    </submittedName>
</protein>